<evidence type="ECO:0000259" key="1">
    <source>
        <dbReference type="Pfam" id="PF13460"/>
    </source>
</evidence>
<dbReference type="InterPro" id="IPR016040">
    <property type="entry name" value="NAD(P)-bd_dom"/>
</dbReference>
<dbReference type="InterPro" id="IPR051604">
    <property type="entry name" value="Ergot_Alk_Oxidoreductase"/>
</dbReference>
<proteinExistence type="predicted"/>
<dbReference type="PANTHER" id="PTHR43162">
    <property type="match status" value="1"/>
</dbReference>
<comment type="caution">
    <text evidence="2">The sequence shown here is derived from an EMBL/GenBank/DDBJ whole genome shotgun (WGS) entry which is preliminary data.</text>
</comment>
<evidence type="ECO:0000313" key="2">
    <source>
        <dbReference type="EMBL" id="MBB2974714.1"/>
    </source>
</evidence>
<dbReference type="RefSeq" id="WP_165142503.1">
    <property type="nucleotide sequence ID" value="NZ_CP049255.1"/>
</dbReference>
<dbReference type="PANTHER" id="PTHR43162:SF1">
    <property type="entry name" value="PRESTALK A DIFFERENTIATION PROTEIN A"/>
    <property type="match status" value="1"/>
</dbReference>
<dbReference type="Gene3D" id="3.90.25.10">
    <property type="entry name" value="UDP-galactose 4-epimerase, domain 1"/>
    <property type="match status" value="1"/>
</dbReference>
<dbReference type="Gene3D" id="3.40.50.720">
    <property type="entry name" value="NAD(P)-binding Rossmann-like Domain"/>
    <property type="match status" value="1"/>
</dbReference>
<reference evidence="2 3" key="1">
    <citation type="submission" date="2020-08" db="EMBL/GenBank/DDBJ databases">
        <title>Sequencing the genomes of 1000 actinobacteria strains.</title>
        <authorList>
            <person name="Klenk H.-P."/>
        </authorList>
    </citation>
    <scope>NUCLEOTIDE SEQUENCE [LARGE SCALE GENOMIC DNA]</scope>
    <source>
        <strain evidence="2 3">DSM 27099</strain>
    </source>
</reference>
<dbReference type="SUPFAM" id="SSF51735">
    <property type="entry name" value="NAD(P)-binding Rossmann-fold domains"/>
    <property type="match status" value="1"/>
</dbReference>
<dbReference type="EMBL" id="JACHWQ010000001">
    <property type="protein sequence ID" value="MBB2974714.1"/>
    <property type="molecule type" value="Genomic_DNA"/>
</dbReference>
<feature type="domain" description="NAD(P)-binding" evidence="1">
    <location>
        <begin position="12"/>
        <end position="185"/>
    </location>
</feature>
<accession>A0A7W4V0X0</accession>
<dbReference type="AlphaFoldDB" id="A0A7W4V0X0"/>
<dbReference type="Pfam" id="PF13460">
    <property type="entry name" value="NAD_binding_10"/>
    <property type="match status" value="1"/>
</dbReference>
<protein>
    <submittedName>
        <fullName evidence="2">Uncharacterized protein YbjT (DUF2867 family)</fullName>
    </submittedName>
</protein>
<evidence type="ECO:0000313" key="3">
    <source>
        <dbReference type="Proteomes" id="UP000529310"/>
    </source>
</evidence>
<name>A0A7W4V0X0_9MICO</name>
<sequence>MTTSQSPIAVTGSTGALGGKVASLLSGDGYSLRLLARSPERAPAFPNSTVVECNFGDLDQATEALRGVEVLFMVSAAEHEDRLTQHLTFVDAAQAAGVKHIVYTSFQGAAPGALFTLARDHYATEQHIKASGMSWTMLRDSFYLDFLAAVVGEDGVIRGPAGSGRVAAVSRDDVARVAAEVLRNPEAHAVSTYDLTGPTAVSFDEAAKIISDATGQRVTFHNETLAEAYESRKPWGAPDWQNDAWVSTYTAIAAGEVSAVSDAVEKITGQKPMSLQQFVAAR</sequence>
<organism evidence="2 3">
    <name type="scientific">Microbacterium endophyticum</name>
    <dbReference type="NCBI Taxonomy" id="1526412"/>
    <lineage>
        <taxon>Bacteria</taxon>
        <taxon>Bacillati</taxon>
        <taxon>Actinomycetota</taxon>
        <taxon>Actinomycetes</taxon>
        <taxon>Micrococcales</taxon>
        <taxon>Microbacteriaceae</taxon>
        <taxon>Microbacterium</taxon>
    </lineage>
</organism>
<gene>
    <name evidence="2" type="ORF">FHX49_000255</name>
</gene>
<dbReference type="CDD" id="cd05269">
    <property type="entry name" value="TMR_SDR_a"/>
    <property type="match status" value="1"/>
</dbReference>
<keyword evidence="3" id="KW-1185">Reference proteome</keyword>
<dbReference type="InterPro" id="IPR036291">
    <property type="entry name" value="NAD(P)-bd_dom_sf"/>
</dbReference>
<dbReference type="Proteomes" id="UP000529310">
    <property type="component" value="Unassembled WGS sequence"/>
</dbReference>